<evidence type="ECO:0000313" key="1">
    <source>
        <dbReference type="EMBL" id="PLK18796.1"/>
    </source>
</evidence>
<dbReference type="Proteomes" id="UP000234484">
    <property type="component" value="Unassembled WGS sequence"/>
</dbReference>
<dbReference type="EMBL" id="PKKI01000074">
    <property type="protein sequence ID" value="PLK18796.1"/>
    <property type="molecule type" value="Genomic_DNA"/>
</dbReference>
<sequence>MKPNAVVWVHAAVDAWRSTRVATVCRFRAAVFRFRVCRGVATAGRVRLDRPSFRPWRFSLTSIRRFSAWRLRDDCSRQRPVMRIGCRRLGVSVSGCVRPRWYGMLYRYRCTGATAGGLAVAPELTDSKPYAGH</sequence>
<protein>
    <submittedName>
        <fullName evidence="1">Uncharacterized protein</fullName>
    </submittedName>
</protein>
<name>A0A2J4JAW3_NATGS</name>
<evidence type="ECO:0000313" key="2">
    <source>
        <dbReference type="Proteomes" id="UP000234484"/>
    </source>
</evidence>
<reference evidence="1 2" key="1">
    <citation type="submission" date="2017-12" db="EMBL/GenBank/DDBJ databases">
        <title>The characterization of oligonucleotides binding to NgAgo.</title>
        <authorList>
            <person name="Jiang L."/>
            <person name="He B."/>
            <person name="Kang J."/>
            <person name="Yu M."/>
            <person name="Li N."/>
            <person name="Fang Y."/>
            <person name="Tang Z."/>
            <person name="Wu P."/>
            <person name="Yao P."/>
            <person name="Huang J."/>
        </authorList>
    </citation>
    <scope>NUCLEOTIDE SEQUENCE [LARGE SCALE GENOMIC DNA]</scope>
    <source>
        <strain evidence="1 2">SP2</strain>
        <tissue evidence="1">Freeze-dried powder thallus</tissue>
    </source>
</reference>
<proteinExistence type="predicted"/>
<accession>A0A2J4JAW3</accession>
<organism evidence="1 2">
    <name type="scientific">Natronobacterium gregoryi (strain ATCC 43098 / DSM 3393 / CCM 3738 / CIP 104747 / IAM 13177 / JCM 8860 / NBRC 102187 / NCIMB 2189 / SP2)</name>
    <dbReference type="NCBI Taxonomy" id="797304"/>
    <lineage>
        <taxon>Archaea</taxon>
        <taxon>Methanobacteriati</taxon>
        <taxon>Methanobacteriota</taxon>
        <taxon>Stenosarchaea group</taxon>
        <taxon>Halobacteria</taxon>
        <taxon>Halobacteriales</taxon>
        <taxon>Natrialbaceae</taxon>
        <taxon>Natronobacterium</taxon>
    </lineage>
</organism>
<dbReference type="AlphaFoldDB" id="A0A2J4JAW3"/>
<comment type="caution">
    <text evidence="1">The sequence shown here is derived from an EMBL/GenBank/DDBJ whole genome shotgun (WGS) entry which is preliminary data.</text>
</comment>
<gene>
    <name evidence="1" type="ORF">CYV19_17020</name>
</gene>